<feature type="transmembrane region" description="Helical" evidence="2">
    <location>
        <begin position="241"/>
        <end position="261"/>
    </location>
</feature>
<dbReference type="EMBL" id="ML213521">
    <property type="protein sequence ID" value="TFK47989.1"/>
    <property type="molecule type" value="Genomic_DNA"/>
</dbReference>
<sequence>MAQVPIDEVHALATWLSSIFLGALIVLYFGCVWTLVYKPNRGGPINMPMLAAATAMVVISIMHNAISVQRNVQAFFDHVDGNPVKYFILSSNFPNLFQTTLFVVQVLIGDAMLIYRSFIVYGRDWRVVAVPILMLLGTLVSGIELVYQFSIVDARTVTDETYFGNVVQPWSTAMKVASMAQNIVCSTIIALRIWRIGRYDSGKIYWRSIELIVESGILYSLVVLVLLVLNVTKQNTYSIVYYALVPIIGIIFTCIIIRVGLREGSTVDSQSTSLPLDSSPGVRITFAQPGPSDIEVYRGSRSPKTVRKETSMSSHGSISFSEVSEKANEEHSISVEARHMQEGDGLPITGETVIN</sequence>
<keyword evidence="2" id="KW-0812">Transmembrane</keyword>
<feature type="transmembrane region" description="Helical" evidence="2">
    <location>
        <begin position="12"/>
        <end position="37"/>
    </location>
</feature>
<feature type="transmembrane region" description="Helical" evidence="2">
    <location>
        <begin position="211"/>
        <end position="229"/>
    </location>
</feature>
<dbReference type="Proteomes" id="UP000305948">
    <property type="component" value="Unassembled WGS sequence"/>
</dbReference>
<protein>
    <submittedName>
        <fullName evidence="3">Uncharacterized protein</fullName>
    </submittedName>
</protein>
<evidence type="ECO:0000256" key="1">
    <source>
        <dbReference type="SAM" id="MobiDB-lite"/>
    </source>
</evidence>
<dbReference type="AlphaFoldDB" id="A0A5C3MRC3"/>
<feature type="transmembrane region" description="Helical" evidence="2">
    <location>
        <begin position="96"/>
        <end position="115"/>
    </location>
</feature>
<proteinExistence type="predicted"/>
<dbReference type="STRING" id="5364.A0A5C3MRC3"/>
<name>A0A5C3MRC3_9AGAM</name>
<feature type="transmembrane region" description="Helical" evidence="2">
    <location>
        <begin position="127"/>
        <end position="150"/>
    </location>
</feature>
<keyword evidence="2" id="KW-0472">Membrane</keyword>
<reference evidence="3 4" key="1">
    <citation type="journal article" date="2019" name="Nat. Ecol. Evol.">
        <title>Megaphylogeny resolves global patterns of mushroom evolution.</title>
        <authorList>
            <person name="Varga T."/>
            <person name="Krizsan K."/>
            <person name="Foldi C."/>
            <person name="Dima B."/>
            <person name="Sanchez-Garcia M."/>
            <person name="Sanchez-Ramirez S."/>
            <person name="Szollosi G.J."/>
            <person name="Szarkandi J.G."/>
            <person name="Papp V."/>
            <person name="Albert L."/>
            <person name="Andreopoulos W."/>
            <person name="Angelini C."/>
            <person name="Antonin V."/>
            <person name="Barry K.W."/>
            <person name="Bougher N.L."/>
            <person name="Buchanan P."/>
            <person name="Buyck B."/>
            <person name="Bense V."/>
            <person name="Catcheside P."/>
            <person name="Chovatia M."/>
            <person name="Cooper J."/>
            <person name="Damon W."/>
            <person name="Desjardin D."/>
            <person name="Finy P."/>
            <person name="Geml J."/>
            <person name="Haridas S."/>
            <person name="Hughes K."/>
            <person name="Justo A."/>
            <person name="Karasinski D."/>
            <person name="Kautmanova I."/>
            <person name="Kiss B."/>
            <person name="Kocsube S."/>
            <person name="Kotiranta H."/>
            <person name="LaButti K.M."/>
            <person name="Lechner B.E."/>
            <person name="Liimatainen K."/>
            <person name="Lipzen A."/>
            <person name="Lukacs Z."/>
            <person name="Mihaltcheva S."/>
            <person name="Morgado L.N."/>
            <person name="Niskanen T."/>
            <person name="Noordeloos M.E."/>
            <person name="Ohm R.A."/>
            <person name="Ortiz-Santana B."/>
            <person name="Ovrebo C."/>
            <person name="Racz N."/>
            <person name="Riley R."/>
            <person name="Savchenko A."/>
            <person name="Shiryaev A."/>
            <person name="Soop K."/>
            <person name="Spirin V."/>
            <person name="Szebenyi C."/>
            <person name="Tomsovsky M."/>
            <person name="Tulloss R.E."/>
            <person name="Uehling J."/>
            <person name="Grigoriev I.V."/>
            <person name="Vagvolgyi C."/>
            <person name="Papp T."/>
            <person name="Martin F.M."/>
            <person name="Miettinen O."/>
            <person name="Hibbett D.S."/>
            <person name="Nagy L.G."/>
        </authorList>
    </citation>
    <scope>NUCLEOTIDE SEQUENCE [LARGE SCALE GENOMIC DNA]</scope>
    <source>
        <strain evidence="3 4">OMC1185</strain>
    </source>
</reference>
<evidence type="ECO:0000313" key="4">
    <source>
        <dbReference type="Proteomes" id="UP000305948"/>
    </source>
</evidence>
<dbReference type="OrthoDB" id="3357408at2759"/>
<evidence type="ECO:0000256" key="2">
    <source>
        <dbReference type="SAM" id="Phobius"/>
    </source>
</evidence>
<keyword evidence="4" id="KW-1185">Reference proteome</keyword>
<evidence type="ECO:0000313" key="3">
    <source>
        <dbReference type="EMBL" id="TFK47989.1"/>
    </source>
</evidence>
<accession>A0A5C3MRC3</accession>
<organism evidence="3 4">
    <name type="scientific">Heliocybe sulcata</name>
    <dbReference type="NCBI Taxonomy" id="5364"/>
    <lineage>
        <taxon>Eukaryota</taxon>
        <taxon>Fungi</taxon>
        <taxon>Dikarya</taxon>
        <taxon>Basidiomycota</taxon>
        <taxon>Agaricomycotina</taxon>
        <taxon>Agaricomycetes</taxon>
        <taxon>Gloeophyllales</taxon>
        <taxon>Gloeophyllaceae</taxon>
        <taxon>Heliocybe</taxon>
    </lineage>
</organism>
<gene>
    <name evidence="3" type="ORF">OE88DRAFT_1738112</name>
</gene>
<feature type="transmembrane region" description="Helical" evidence="2">
    <location>
        <begin position="49"/>
        <end position="66"/>
    </location>
</feature>
<keyword evidence="2" id="KW-1133">Transmembrane helix</keyword>
<feature type="region of interest" description="Disordered" evidence="1">
    <location>
        <begin position="300"/>
        <end position="321"/>
    </location>
</feature>
<feature type="compositionally biased region" description="Polar residues" evidence="1">
    <location>
        <begin position="311"/>
        <end position="321"/>
    </location>
</feature>
<feature type="transmembrane region" description="Helical" evidence="2">
    <location>
        <begin position="170"/>
        <end position="191"/>
    </location>
</feature>